<dbReference type="Pfam" id="PF02518">
    <property type="entry name" value="HATPase_c"/>
    <property type="match status" value="1"/>
</dbReference>
<dbReference type="SMART" id="SM00387">
    <property type="entry name" value="HATPase_c"/>
    <property type="match status" value="1"/>
</dbReference>
<dbReference type="InterPro" id="IPR036890">
    <property type="entry name" value="HATPase_C_sf"/>
</dbReference>
<feature type="domain" description="Phytochrome chromophore attachment site" evidence="10">
    <location>
        <begin position="448"/>
        <end position="585"/>
    </location>
</feature>
<dbReference type="Pfam" id="PF00989">
    <property type="entry name" value="PAS"/>
    <property type="match status" value="1"/>
</dbReference>
<sequence>MPETQSSQGKKAPRPEKIQKDLLSKQVAQQKALLGVVTKIRESLDLDSIFNSTVTEVRQLLESDRVGIYRFESQSNGSEGKYVAESVLIPYQSMQEIKIDNKCFEHHCKVYSQQGKIWTVDDFDKTSNRECSDCILEALNIKASLAVPLHQGKELWGLLLIDQCSHPRRWSKQEIEFADQIAVHLSIAIQQAQLLVQQEQQTDILATTIEQIIKREQAVAAIIDKIRRSLDLNSIFKTSTAEVRQLLQADRVAIYRFNPDWSGQFIIESVTHPWNCLIEQQLSIPEIKQNISRCSVRELKNPQITDTYLEETEGKIFSKQNLYKVCDDIYEQKFSQCYINILEHYQVRAYIIVAIYEGEKLWGLLAAYQNSAPRQWSKNEINFLTQVGVHLGVALQQAELLAKTQQRQDELQTALTLELEKRAQEFTKEARRERSLSLVIDKIRRTLDINTIFQTAALEIQKLLAAEQVCIYKFGTEGAGHFICESNPLNFSSLLKYQWKDEELKAAFGANLEQFKPYILDKIIDPKKIEQPFLISLNNIGIKSAVFVPLVQRETLWGVLTVFQNSAYREWTADEINLLQKLATQLEVGLQQTDYLKQIQISVEQQANAVEQQKALSQVIDKIRRTLDLEIIFQTTVTEVRQLLKVDRVAVFQFEPDSNHTTGKFICEDVSSSFESVLSAKIKDSCFAENYARDYQQGKIGAVANIYEAGFSECHIALLARFQIKANLIAPLLKGDQLWGFLCIHQCVDFREWKESEIEFVSKIAANLGVAIQQTQLLVQAEKRSSELQQALAQVQFQKEQQATVAEQERALSQVIDKIRRTLDINTIFQTAAVEVRQLLQADRVAVFQFNRETEYIEGKFISEDVKSEFESALAVKISDHCFGEVYANQYQQGKILAIADIYQSQLQSCHLELLARFEIRANLIIPLLKGEQLWGLLCIHQCRGARQWQDAEIEFSRKIAIHLGVALQQAELLERANQRSEQLQVALAEVRAQKELQARIAEQEKALFQVIEKIRLTLDLKTIFQTTATEVRQLLQADRVAIFKFDIKSSYTQGTFVSEDVLPDFDSAMEAKVEDSCFGKQYATYYQQGRIFSLEDIDKAEILDCHRQILSRFQIKANLVAPLLKGQELWGLLCIHQCSVSRQWNDLDKQFVSKIAVNLGVALQQADLLAQSEKRSSELQIALAQVQAQKEHLAQVAAQEKALARVIERIRQTLDLETIFRTTTQEVREILKCDRVVVYRFYGDWSGEFMYESVAPGWKSLTWKKGVKTVWEDTFLQENKGGRYRYHEIFAIDDIHQAGLTDCHVEILEHFQVKAFVVVPVFVGEQLWGLLGAYQNSQARHWEQREINLLTQAGNQLGVGVYQAQLLEQTQQQSNILQTTLADLNAIVDNLADGLLVTDIHGFITRFNPALLSMFNLTDNLKGKHLSEVLSLDLANLVRKIGRQQKEIVTAEVELGSGRSGQALVSSIFQENFGDEEEPCLGSVILIRDVTSEREVDRMKTEFLATVSHELRTPLTSVLGFTSLIQEKLEEVIFPAISSDETRVKKARKKVGQNIKIIISEAERLTALINDVLDIAKMEAGRMEWNIKSTSVVEILETASAATYPLFDKKKIDLIKDFPLNLPNIWVDKNRMIQVVINLLSNAVKFTDEGSVTCCAKLEDDQLVISITDTGIGIAENEQSKIFERFQQGGNILTDKPTGTGLGLPICKQIVEYHGGKIWVISAPHQGSTFFFSLPLSGQEHEPLEKSNEG</sequence>
<name>E0U7N0_GLOV7</name>
<dbReference type="SMART" id="SM00388">
    <property type="entry name" value="HisKA"/>
    <property type="match status" value="1"/>
</dbReference>
<dbReference type="FunFam" id="3.30.565.10:FF:000010">
    <property type="entry name" value="Sensor histidine kinase RcsC"/>
    <property type="match status" value="1"/>
</dbReference>
<dbReference type="SMART" id="SM00065">
    <property type="entry name" value="GAF"/>
    <property type="match status" value="7"/>
</dbReference>
<evidence type="ECO:0000256" key="8">
    <source>
        <dbReference type="ARBA" id="ARBA00074306"/>
    </source>
</evidence>
<dbReference type="GO" id="GO:0006355">
    <property type="term" value="P:regulation of DNA-templated transcription"/>
    <property type="evidence" value="ECO:0007669"/>
    <property type="project" value="InterPro"/>
</dbReference>
<dbReference type="CDD" id="cd00082">
    <property type="entry name" value="HisKA"/>
    <property type="match status" value="1"/>
</dbReference>
<gene>
    <name evidence="12" type="ordered locus">Cyan7822_2884</name>
</gene>
<dbReference type="InterPro" id="IPR003594">
    <property type="entry name" value="HATPase_dom"/>
</dbReference>
<dbReference type="EMBL" id="CP002198">
    <property type="protein sequence ID" value="ADN14842.1"/>
    <property type="molecule type" value="Genomic_DNA"/>
</dbReference>
<dbReference type="PRINTS" id="PR00344">
    <property type="entry name" value="BCTRLSENSOR"/>
</dbReference>
<evidence type="ECO:0000259" key="10">
    <source>
        <dbReference type="PROSITE" id="PS50046"/>
    </source>
</evidence>
<evidence type="ECO:0000256" key="2">
    <source>
        <dbReference type="ARBA" id="ARBA00006402"/>
    </source>
</evidence>
<keyword evidence="6 12" id="KW-0418">Kinase</keyword>
<evidence type="ECO:0000313" key="12">
    <source>
        <dbReference type="EMBL" id="ADN14842.1"/>
    </source>
</evidence>
<dbReference type="Gene3D" id="1.10.287.130">
    <property type="match status" value="1"/>
</dbReference>
<evidence type="ECO:0000256" key="6">
    <source>
        <dbReference type="ARBA" id="ARBA00022777"/>
    </source>
</evidence>
<dbReference type="eggNOG" id="COG4251">
    <property type="taxonomic scope" value="Bacteria"/>
</dbReference>
<feature type="domain" description="Phytochrome chromophore attachment site" evidence="10">
    <location>
        <begin position="824"/>
        <end position="963"/>
    </location>
</feature>
<dbReference type="KEGG" id="cyj:Cyan7822_2884"/>
<organism evidence="12 13">
    <name type="scientific">Gloeothece verrucosa (strain PCC 7822)</name>
    <name type="common">Cyanothece sp. (strain PCC 7822)</name>
    <dbReference type="NCBI Taxonomy" id="497965"/>
    <lineage>
        <taxon>Bacteria</taxon>
        <taxon>Bacillati</taxon>
        <taxon>Cyanobacteriota</taxon>
        <taxon>Cyanophyceae</taxon>
        <taxon>Oscillatoriophycideae</taxon>
        <taxon>Chroococcales</taxon>
        <taxon>Aphanothecaceae</taxon>
        <taxon>Gloeothece</taxon>
        <taxon>Gloeothece verrucosa</taxon>
    </lineage>
</organism>
<feature type="domain" description="Phytochrome chromophore attachment site" evidence="10">
    <location>
        <begin position="45"/>
        <end position="184"/>
    </location>
</feature>
<dbReference type="SUPFAM" id="SSF55781">
    <property type="entry name" value="GAF domain-like"/>
    <property type="match status" value="7"/>
</dbReference>
<keyword evidence="13" id="KW-1185">Reference proteome</keyword>
<dbReference type="InterPro" id="IPR003661">
    <property type="entry name" value="HisK_dim/P_dom"/>
</dbReference>
<dbReference type="HOGENOM" id="CLU_002700_0_0_3"/>
<dbReference type="eggNOG" id="COG5002">
    <property type="taxonomic scope" value="Bacteria"/>
</dbReference>
<dbReference type="SUPFAM" id="SSF55874">
    <property type="entry name" value="ATPase domain of HSP90 chaperone/DNA topoisomerase II/histidine kinase"/>
    <property type="match status" value="1"/>
</dbReference>
<dbReference type="SMART" id="SM00091">
    <property type="entry name" value="PAS"/>
    <property type="match status" value="1"/>
</dbReference>
<feature type="domain" description="Phytochrome chromophore attachment site" evidence="10">
    <location>
        <begin position="231"/>
        <end position="390"/>
    </location>
</feature>
<feature type="domain" description="Phytochrome chromophore attachment site" evidence="10">
    <location>
        <begin position="628"/>
        <end position="767"/>
    </location>
</feature>
<evidence type="ECO:0000256" key="9">
    <source>
        <dbReference type="SAM" id="Coils"/>
    </source>
</evidence>
<keyword evidence="4" id="KW-0597">Phosphoprotein</keyword>
<keyword evidence="9" id="KW-0175">Coiled coil</keyword>
<evidence type="ECO:0000256" key="7">
    <source>
        <dbReference type="ARBA" id="ARBA00023012"/>
    </source>
</evidence>
<dbReference type="PANTHER" id="PTHR43047:SF72">
    <property type="entry name" value="OSMOSENSING HISTIDINE PROTEIN KINASE SLN1"/>
    <property type="match status" value="1"/>
</dbReference>
<dbReference type="RefSeq" id="WP_013322947.1">
    <property type="nucleotide sequence ID" value="NC_014501.1"/>
</dbReference>
<dbReference type="InterPro" id="IPR036097">
    <property type="entry name" value="HisK_dim/P_sf"/>
</dbReference>
<dbReference type="CDD" id="cd16922">
    <property type="entry name" value="HATPase_EvgS-ArcB-TorS-like"/>
    <property type="match status" value="1"/>
</dbReference>
<dbReference type="OrthoDB" id="518094at2"/>
<dbReference type="NCBIfam" id="TIGR00229">
    <property type="entry name" value="sensory_box"/>
    <property type="match status" value="1"/>
</dbReference>
<dbReference type="InterPro" id="IPR029016">
    <property type="entry name" value="GAF-like_dom_sf"/>
</dbReference>
<dbReference type="CDD" id="cd00130">
    <property type="entry name" value="PAS"/>
    <property type="match status" value="1"/>
</dbReference>
<dbReference type="InterPro" id="IPR000014">
    <property type="entry name" value="PAS"/>
</dbReference>
<dbReference type="InterPro" id="IPR004358">
    <property type="entry name" value="Sig_transdc_His_kin-like_C"/>
</dbReference>
<feature type="coiled-coil region" evidence="9">
    <location>
        <begin position="974"/>
        <end position="1014"/>
    </location>
</feature>
<feature type="domain" description="Phytochrome chromophore attachment site" evidence="10">
    <location>
        <begin position="1020"/>
        <end position="1159"/>
    </location>
</feature>
<dbReference type="InterPro" id="IPR016132">
    <property type="entry name" value="Phyto_chromo_attachment"/>
</dbReference>
<dbReference type="SUPFAM" id="SSF55785">
    <property type="entry name" value="PYP-like sensor domain (PAS domain)"/>
    <property type="match status" value="1"/>
</dbReference>
<dbReference type="InterPro" id="IPR005467">
    <property type="entry name" value="His_kinase_dom"/>
</dbReference>
<dbReference type="SUPFAM" id="SSF47384">
    <property type="entry name" value="Homodimeric domain of signal transducing histidine kinase"/>
    <property type="match status" value="1"/>
</dbReference>
<dbReference type="Pfam" id="PF01590">
    <property type="entry name" value="GAF"/>
    <property type="match status" value="7"/>
</dbReference>
<dbReference type="GO" id="GO:0009927">
    <property type="term" value="F:histidine phosphotransfer kinase activity"/>
    <property type="evidence" value="ECO:0007669"/>
    <property type="project" value="TreeGrafter"/>
</dbReference>
<keyword evidence="5" id="KW-0808">Transferase</keyword>
<accession>E0U7N0</accession>
<dbReference type="STRING" id="497965.Cyan7822_2884"/>
<dbReference type="PANTHER" id="PTHR43047">
    <property type="entry name" value="TWO-COMPONENT HISTIDINE PROTEIN KINASE"/>
    <property type="match status" value="1"/>
</dbReference>
<evidence type="ECO:0000256" key="3">
    <source>
        <dbReference type="ARBA" id="ARBA00012438"/>
    </source>
</evidence>
<evidence type="ECO:0000256" key="5">
    <source>
        <dbReference type="ARBA" id="ARBA00022679"/>
    </source>
</evidence>
<reference evidence="13" key="1">
    <citation type="journal article" date="2011" name="MBio">
        <title>Novel metabolic attributes of the genus Cyanothece, comprising a group of unicellular nitrogen-fixing Cyanobacteria.</title>
        <authorList>
            <person name="Bandyopadhyay A."/>
            <person name="Elvitigala T."/>
            <person name="Welsh E."/>
            <person name="Stockel J."/>
            <person name="Liberton M."/>
            <person name="Min H."/>
            <person name="Sherman L.A."/>
            <person name="Pakrasi H.B."/>
        </authorList>
    </citation>
    <scope>NUCLEOTIDE SEQUENCE [LARGE SCALE GENOMIC DNA]</scope>
    <source>
        <strain evidence="13">PCC 7822</strain>
    </source>
</reference>
<dbReference type="Pfam" id="PF00512">
    <property type="entry name" value="HisKA"/>
    <property type="match status" value="1"/>
</dbReference>
<protein>
    <recommendedName>
        <fullName evidence="8">Circadian input-output histidine kinase CikA</fullName>
        <ecNumber evidence="3">2.7.13.3</ecNumber>
    </recommendedName>
</protein>
<dbReference type="GO" id="GO:0000155">
    <property type="term" value="F:phosphorelay sensor kinase activity"/>
    <property type="evidence" value="ECO:0007669"/>
    <property type="project" value="InterPro"/>
</dbReference>
<dbReference type="GO" id="GO:0005886">
    <property type="term" value="C:plasma membrane"/>
    <property type="evidence" value="ECO:0007669"/>
    <property type="project" value="TreeGrafter"/>
</dbReference>
<evidence type="ECO:0000256" key="4">
    <source>
        <dbReference type="ARBA" id="ARBA00022553"/>
    </source>
</evidence>
<comment type="catalytic activity">
    <reaction evidence="1">
        <text>ATP + protein L-histidine = ADP + protein N-phospho-L-histidine.</text>
        <dbReference type="EC" id="2.7.13.3"/>
    </reaction>
</comment>
<dbReference type="PROSITE" id="PS50109">
    <property type="entry name" value="HIS_KIN"/>
    <property type="match status" value="1"/>
</dbReference>
<dbReference type="Gene3D" id="3.30.450.40">
    <property type="match status" value="7"/>
</dbReference>
<dbReference type="InterPro" id="IPR003018">
    <property type="entry name" value="GAF"/>
</dbReference>
<comment type="similarity">
    <text evidence="2">In the N-terminal section; belongs to the phytochrome family.</text>
</comment>
<dbReference type="InterPro" id="IPR013767">
    <property type="entry name" value="PAS_fold"/>
</dbReference>
<keyword evidence="7" id="KW-0902">Two-component regulatory system</keyword>
<feature type="domain" description="Phytochrome chromophore attachment site" evidence="10">
    <location>
        <begin position="1216"/>
        <end position="1357"/>
    </location>
</feature>
<dbReference type="Gene3D" id="3.30.565.10">
    <property type="entry name" value="Histidine kinase-like ATPase, C-terminal domain"/>
    <property type="match status" value="1"/>
</dbReference>
<evidence type="ECO:0000259" key="11">
    <source>
        <dbReference type="PROSITE" id="PS50109"/>
    </source>
</evidence>
<dbReference type="EC" id="2.7.13.3" evidence="3"/>
<feature type="domain" description="Histidine kinase" evidence="11">
    <location>
        <begin position="1507"/>
        <end position="1739"/>
    </location>
</feature>
<dbReference type="PROSITE" id="PS50046">
    <property type="entry name" value="PHYTOCHROME_2"/>
    <property type="match status" value="7"/>
</dbReference>
<dbReference type="Proteomes" id="UP000008206">
    <property type="component" value="Chromosome"/>
</dbReference>
<dbReference type="Gene3D" id="3.30.450.20">
    <property type="entry name" value="PAS domain"/>
    <property type="match status" value="1"/>
</dbReference>
<dbReference type="InterPro" id="IPR035965">
    <property type="entry name" value="PAS-like_dom_sf"/>
</dbReference>
<evidence type="ECO:0000256" key="1">
    <source>
        <dbReference type="ARBA" id="ARBA00000085"/>
    </source>
</evidence>
<dbReference type="eggNOG" id="COG2203">
    <property type="taxonomic scope" value="Bacteria"/>
</dbReference>
<proteinExistence type="inferred from homology"/>
<evidence type="ECO:0000313" key="13">
    <source>
        <dbReference type="Proteomes" id="UP000008206"/>
    </source>
</evidence>